<proteinExistence type="predicted"/>
<dbReference type="AlphaFoldDB" id="A0A2P2NJT3"/>
<reference evidence="1" key="1">
    <citation type="submission" date="2018-02" db="EMBL/GenBank/DDBJ databases">
        <title>Rhizophora mucronata_Transcriptome.</title>
        <authorList>
            <person name="Meera S.P."/>
            <person name="Sreeshan A."/>
            <person name="Augustine A."/>
        </authorList>
    </citation>
    <scope>NUCLEOTIDE SEQUENCE</scope>
    <source>
        <tissue evidence="1">Leaf</tissue>
    </source>
</reference>
<name>A0A2P2NJT3_RHIMU</name>
<protein>
    <submittedName>
        <fullName evidence="1">Uncharacterized protein</fullName>
    </submittedName>
</protein>
<accession>A0A2P2NJT3</accession>
<dbReference type="EMBL" id="GGEC01062258">
    <property type="protein sequence ID" value="MBX42742.1"/>
    <property type="molecule type" value="Transcribed_RNA"/>
</dbReference>
<sequence length="23" mass="2553">MIIYANLLCSLDSSCQNELSFMG</sequence>
<evidence type="ECO:0000313" key="1">
    <source>
        <dbReference type="EMBL" id="MBX42742.1"/>
    </source>
</evidence>
<organism evidence="1">
    <name type="scientific">Rhizophora mucronata</name>
    <name type="common">Asiatic mangrove</name>
    <dbReference type="NCBI Taxonomy" id="61149"/>
    <lineage>
        <taxon>Eukaryota</taxon>
        <taxon>Viridiplantae</taxon>
        <taxon>Streptophyta</taxon>
        <taxon>Embryophyta</taxon>
        <taxon>Tracheophyta</taxon>
        <taxon>Spermatophyta</taxon>
        <taxon>Magnoliopsida</taxon>
        <taxon>eudicotyledons</taxon>
        <taxon>Gunneridae</taxon>
        <taxon>Pentapetalae</taxon>
        <taxon>rosids</taxon>
        <taxon>fabids</taxon>
        <taxon>Malpighiales</taxon>
        <taxon>Rhizophoraceae</taxon>
        <taxon>Rhizophora</taxon>
    </lineage>
</organism>